<sequence>MSMKEKPKSSPFPISSQLRFVVRPPVSFESSPSLFPEGQTVEFGSAPSLFETPSDNTQGPSLMFFLFLCDVFFLVADYVFLCVDVDIPRRDCKLRSW</sequence>
<evidence type="ECO:0000313" key="3">
    <source>
        <dbReference type="Proteomes" id="UP001281614"/>
    </source>
</evidence>
<accession>A0AAE0D761</accession>
<dbReference type="EMBL" id="VYYT01000113">
    <property type="protein sequence ID" value="KAK2768027.1"/>
    <property type="molecule type" value="Genomic_DNA"/>
</dbReference>
<feature type="transmembrane region" description="Helical" evidence="1">
    <location>
        <begin position="62"/>
        <end position="83"/>
    </location>
</feature>
<proteinExistence type="predicted"/>
<keyword evidence="1" id="KW-1133">Transmembrane helix</keyword>
<reference evidence="2" key="1">
    <citation type="submission" date="2023-02" db="EMBL/GenBank/DDBJ databases">
        <title>Colletotrichum kahawae CIFC_Que2 genome sequencing and assembly.</title>
        <authorList>
            <person name="Baroncelli R."/>
        </authorList>
    </citation>
    <scope>NUCLEOTIDE SEQUENCE</scope>
    <source>
        <strain evidence="2">CIFC_Que2</strain>
    </source>
</reference>
<gene>
    <name evidence="2" type="ORF">CKAH01_04595</name>
</gene>
<name>A0AAE0D761_COLKA</name>
<organism evidence="2 3">
    <name type="scientific">Colletotrichum kahawae</name>
    <name type="common">Coffee berry disease fungus</name>
    <dbReference type="NCBI Taxonomy" id="34407"/>
    <lineage>
        <taxon>Eukaryota</taxon>
        <taxon>Fungi</taxon>
        <taxon>Dikarya</taxon>
        <taxon>Ascomycota</taxon>
        <taxon>Pezizomycotina</taxon>
        <taxon>Sordariomycetes</taxon>
        <taxon>Hypocreomycetidae</taxon>
        <taxon>Glomerellales</taxon>
        <taxon>Glomerellaceae</taxon>
        <taxon>Colletotrichum</taxon>
        <taxon>Colletotrichum gloeosporioides species complex</taxon>
    </lineage>
</organism>
<evidence type="ECO:0008006" key="4">
    <source>
        <dbReference type="Google" id="ProtNLM"/>
    </source>
</evidence>
<dbReference type="AlphaFoldDB" id="A0AAE0D761"/>
<keyword evidence="1" id="KW-0812">Transmembrane</keyword>
<keyword evidence="3" id="KW-1185">Reference proteome</keyword>
<comment type="caution">
    <text evidence="2">The sequence shown here is derived from an EMBL/GenBank/DDBJ whole genome shotgun (WGS) entry which is preliminary data.</text>
</comment>
<keyword evidence="1" id="KW-0472">Membrane</keyword>
<evidence type="ECO:0000256" key="1">
    <source>
        <dbReference type="SAM" id="Phobius"/>
    </source>
</evidence>
<evidence type="ECO:0000313" key="2">
    <source>
        <dbReference type="EMBL" id="KAK2768027.1"/>
    </source>
</evidence>
<dbReference type="Proteomes" id="UP001281614">
    <property type="component" value="Unassembled WGS sequence"/>
</dbReference>
<protein>
    <recommendedName>
        <fullName evidence="4">Transmembrane protein</fullName>
    </recommendedName>
</protein>